<evidence type="ECO:0000256" key="1">
    <source>
        <dbReference type="SAM" id="Phobius"/>
    </source>
</evidence>
<dbReference type="AlphaFoldDB" id="A0A6A6JPT5"/>
<accession>A0A6A6JPT5</accession>
<keyword evidence="1" id="KW-0472">Membrane</keyword>
<keyword evidence="1" id="KW-0812">Transmembrane</keyword>
<dbReference type="Proteomes" id="UP000800097">
    <property type="component" value="Unassembled WGS sequence"/>
</dbReference>
<evidence type="ECO:0000313" key="2">
    <source>
        <dbReference type="EMBL" id="KAF2277918.1"/>
    </source>
</evidence>
<reference evidence="2" key="1">
    <citation type="journal article" date="2020" name="Stud. Mycol.">
        <title>101 Dothideomycetes genomes: a test case for predicting lifestyles and emergence of pathogens.</title>
        <authorList>
            <person name="Haridas S."/>
            <person name="Albert R."/>
            <person name="Binder M."/>
            <person name="Bloem J."/>
            <person name="Labutti K."/>
            <person name="Salamov A."/>
            <person name="Andreopoulos B."/>
            <person name="Baker S."/>
            <person name="Barry K."/>
            <person name="Bills G."/>
            <person name="Bluhm B."/>
            <person name="Cannon C."/>
            <person name="Castanera R."/>
            <person name="Culley D."/>
            <person name="Daum C."/>
            <person name="Ezra D."/>
            <person name="Gonzalez J."/>
            <person name="Henrissat B."/>
            <person name="Kuo A."/>
            <person name="Liang C."/>
            <person name="Lipzen A."/>
            <person name="Lutzoni F."/>
            <person name="Magnuson J."/>
            <person name="Mondo S."/>
            <person name="Nolan M."/>
            <person name="Ohm R."/>
            <person name="Pangilinan J."/>
            <person name="Park H.-J."/>
            <person name="Ramirez L."/>
            <person name="Alfaro M."/>
            <person name="Sun H."/>
            <person name="Tritt A."/>
            <person name="Yoshinaga Y."/>
            <person name="Zwiers L.-H."/>
            <person name="Turgeon B."/>
            <person name="Goodwin S."/>
            <person name="Spatafora J."/>
            <person name="Crous P."/>
            <person name="Grigoriev I."/>
        </authorList>
    </citation>
    <scope>NUCLEOTIDE SEQUENCE</scope>
    <source>
        <strain evidence="2">CBS 379.55</strain>
    </source>
</reference>
<protein>
    <submittedName>
        <fullName evidence="2">Uncharacterized protein</fullName>
    </submittedName>
</protein>
<organism evidence="2 3">
    <name type="scientific">Westerdykella ornata</name>
    <dbReference type="NCBI Taxonomy" id="318751"/>
    <lineage>
        <taxon>Eukaryota</taxon>
        <taxon>Fungi</taxon>
        <taxon>Dikarya</taxon>
        <taxon>Ascomycota</taxon>
        <taxon>Pezizomycotina</taxon>
        <taxon>Dothideomycetes</taxon>
        <taxon>Pleosporomycetidae</taxon>
        <taxon>Pleosporales</taxon>
        <taxon>Sporormiaceae</taxon>
        <taxon>Westerdykella</taxon>
    </lineage>
</organism>
<gene>
    <name evidence="2" type="ORF">EI97DRAFT_415680</name>
</gene>
<dbReference type="GeneID" id="54550041"/>
<dbReference type="EMBL" id="ML986489">
    <property type="protein sequence ID" value="KAF2277918.1"/>
    <property type="molecule type" value="Genomic_DNA"/>
</dbReference>
<proteinExistence type="predicted"/>
<dbReference type="OrthoDB" id="3540210at2759"/>
<sequence length="691" mass="76672">MSELESRFVKRGYWVNLAQGPVMGQTITTDARTGAIVVAILAIVTALGMTHLWHLLTFFYHQVRANGRPRDGLFRHQQAVLRTLPSPSSLMADSVKLWYAWRGISDHAFARSLLQLSAALIFALASLAVSIFSSSVVTSTNLEVLVNSPHCGRITYDKSEGSAPWDSYRPTVYAAAESYAPDCYQNGSLPSKCNIFTRPNIAFSTETVPCPFNDSMCASPAIALDSGLIDMNDAFGLNLHEADRMKYRRRSTCTVLPLEGYTRTTNESTATMEDGTPWPGEQRIEYLYGSRPGVDPPLDLAFGQSTLLSNTTSTYEQMGDIAYGSFPDDTFVLRPELQRPDADVALKLVMKNKVMYYKPVDDPLFLAHREKKSLYSQGWQTRYLSDFPGSVVGCALQYQFCVSNTSCTNLTGTLRGEAIDSFPGASITQKTVLSLLQHINVVALLIATKRFEANRLMNSDNEIPALPDDQWIKELQGWEAFVWASHQIIITDYAVGPGVRSPPTHKYVVPPSDDGEVKLCSKQKMRKPGGFVNINFFGLVFTLVVSSVIVLTDVVLLRVLIYLSKFRKSMAPRLDRWIQDGIFQLQRRAHEAQGNGVWKDLADDVPVTVDNTKLPDLLLETLGETEYAMGRRVDSAKTAVDSTGECEMTPDMKKGAWESEYEVKSLGEVRTGSLDIQAVAPLSHDLERTGM</sequence>
<evidence type="ECO:0000313" key="3">
    <source>
        <dbReference type="Proteomes" id="UP000800097"/>
    </source>
</evidence>
<name>A0A6A6JPT5_WESOR</name>
<feature type="transmembrane region" description="Helical" evidence="1">
    <location>
        <begin position="35"/>
        <end position="60"/>
    </location>
</feature>
<dbReference type="RefSeq" id="XP_033655457.1">
    <property type="nucleotide sequence ID" value="XM_033796866.1"/>
</dbReference>
<feature type="transmembrane region" description="Helical" evidence="1">
    <location>
        <begin position="536"/>
        <end position="563"/>
    </location>
</feature>
<keyword evidence="1" id="KW-1133">Transmembrane helix</keyword>
<feature type="transmembrane region" description="Helical" evidence="1">
    <location>
        <begin position="112"/>
        <end position="132"/>
    </location>
</feature>
<keyword evidence="3" id="KW-1185">Reference proteome</keyword>